<dbReference type="OrthoDB" id="3034515at2759"/>
<evidence type="ECO:0000313" key="2">
    <source>
        <dbReference type="EMBL" id="THU83006.1"/>
    </source>
</evidence>
<evidence type="ECO:0000256" key="1">
    <source>
        <dbReference type="SAM" id="MobiDB-lite"/>
    </source>
</evidence>
<dbReference type="AlphaFoldDB" id="A0A4S8L3A7"/>
<dbReference type="EMBL" id="ML179693">
    <property type="protein sequence ID" value="THU83006.1"/>
    <property type="molecule type" value="Genomic_DNA"/>
</dbReference>
<accession>A0A4S8L3A7</accession>
<keyword evidence="3" id="KW-1185">Reference proteome</keyword>
<organism evidence="2 3">
    <name type="scientific">Dendrothele bispora (strain CBS 962.96)</name>
    <dbReference type="NCBI Taxonomy" id="1314807"/>
    <lineage>
        <taxon>Eukaryota</taxon>
        <taxon>Fungi</taxon>
        <taxon>Dikarya</taxon>
        <taxon>Basidiomycota</taxon>
        <taxon>Agaricomycotina</taxon>
        <taxon>Agaricomycetes</taxon>
        <taxon>Agaricomycetidae</taxon>
        <taxon>Agaricales</taxon>
        <taxon>Agaricales incertae sedis</taxon>
        <taxon>Dendrothele</taxon>
    </lineage>
</organism>
<feature type="region of interest" description="Disordered" evidence="1">
    <location>
        <begin position="364"/>
        <end position="445"/>
    </location>
</feature>
<feature type="compositionally biased region" description="Low complexity" evidence="1">
    <location>
        <begin position="415"/>
        <end position="430"/>
    </location>
</feature>
<gene>
    <name evidence="2" type="ORF">K435DRAFT_871753</name>
</gene>
<dbReference type="Proteomes" id="UP000297245">
    <property type="component" value="Unassembled WGS sequence"/>
</dbReference>
<feature type="compositionally biased region" description="Low complexity" evidence="1">
    <location>
        <begin position="390"/>
        <end position="404"/>
    </location>
</feature>
<evidence type="ECO:0000313" key="3">
    <source>
        <dbReference type="Proteomes" id="UP000297245"/>
    </source>
</evidence>
<protein>
    <submittedName>
        <fullName evidence="2">Uncharacterized protein</fullName>
    </submittedName>
</protein>
<proteinExistence type="predicted"/>
<feature type="compositionally biased region" description="Pro residues" evidence="1">
    <location>
        <begin position="364"/>
        <end position="373"/>
    </location>
</feature>
<sequence>MSSPTETLSSGSPTAMDTDAAMADTHEPHPLDSYRRFPSIIAAVALINAHPDAPPTNVDTIKTYRPSEYRPGAFQINRGGHLGHFFVCAQLAGDSCDRVGPYFNMTSPGNSSYPINLDGVKRARARISLTHLSLSGNWSTEDHQIIRSANKLYDKAQGTMALNWQEVFGNSNQATDSKLNYFGYRDAANKMQLLINTPPLFELGTQDAGPPSDLSAEQVAAMGANSDDESDDNFPIAIDPETLRLHEFLEQGKTPPAAGDRWFLSHMQDPLGKICDLAKQNNLLATRVNEPEVFDSDGQKIHPSDYRTKLYPGRKVAVRFFVNMYKFESPKPPTGQAIMTHLCILPSTSDRLDQFFERVYHNLPPPAALPLPSTPSKRKRATTDEAGLLASTSTQSMSAPSSPTKPSPTKKPRSRPSASNSPSTSGSSTTMVRRSAAKTPQDNDG</sequence>
<name>A0A4S8L3A7_DENBC</name>
<reference evidence="2 3" key="1">
    <citation type="journal article" date="2019" name="Nat. Ecol. Evol.">
        <title>Megaphylogeny resolves global patterns of mushroom evolution.</title>
        <authorList>
            <person name="Varga T."/>
            <person name="Krizsan K."/>
            <person name="Foldi C."/>
            <person name="Dima B."/>
            <person name="Sanchez-Garcia M."/>
            <person name="Sanchez-Ramirez S."/>
            <person name="Szollosi G.J."/>
            <person name="Szarkandi J.G."/>
            <person name="Papp V."/>
            <person name="Albert L."/>
            <person name="Andreopoulos W."/>
            <person name="Angelini C."/>
            <person name="Antonin V."/>
            <person name="Barry K.W."/>
            <person name="Bougher N.L."/>
            <person name="Buchanan P."/>
            <person name="Buyck B."/>
            <person name="Bense V."/>
            <person name="Catcheside P."/>
            <person name="Chovatia M."/>
            <person name="Cooper J."/>
            <person name="Damon W."/>
            <person name="Desjardin D."/>
            <person name="Finy P."/>
            <person name="Geml J."/>
            <person name="Haridas S."/>
            <person name="Hughes K."/>
            <person name="Justo A."/>
            <person name="Karasinski D."/>
            <person name="Kautmanova I."/>
            <person name="Kiss B."/>
            <person name="Kocsube S."/>
            <person name="Kotiranta H."/>
            <person name="LaButti K.M."/>
            <person name="Lechner B.E."/>
            <person name="Liimatainen K."/>
            <person name="Lipzen A."/>
            <person name="Lukacs Z."/>
            <person name="Mihaltcheva S."/>
            <person name="Morgado L.N."/>
            <person name="Niskanen T."/>
            <person name="Noordeloos M.E."/>
            <person name="Ohm R.A."/>
            <person name="Ortiz-Santana B."/>
            <person name="Ovrebo C."/>
            <person name="Racz N."/>
            <person name="Riley R."/>
            <person name="Savchenko A."/>
            <person name="Shiryaev A."/>
            <person name="Soop K."/>
            <person name="Spirin V."/>
            <person name="Szebenyi C."/>
            <person name="Tomsovsky M."/>
            <person name="Tulloss R.E."/>
            <person name="Uehling J."/>
            <person name="Grigoriev I.V."/>
            <person name="Vagvolgyi C."/>
            <person name="Papp T."/>
            <person name="Martin F.M."/>
            <person name="Miettinen O."/>
            <person name="Hibbett D.S."/>
            <person name="Nagy L.G."/>
        </authorList>
    </citation>
    <scope>NUCLEOTIDE SEQUENCE [LARGE SCALE GENOMIC DNA]</scope>
    <source>
        <strain evidence="2 3">CBS 962.96</strain>
    </source>
</reference>